<evidence type="ECO:0000313" key="1">
    <source>
        <dbReference type="EMBL" id="GAF84353.1"/>
    </source>
</evidence>
<proteinExistence type="predicted"/>
<name>X0ST58_9ZZZZ</name>
<gene>
    <name evidence="1" type="ORF">S01H1_04434</name>
</gene>
<accession>X0ST58</accession>
<dbReference type="EMBL" id="BARS01002340">
    <property type="protein sequence ID" value="GAF84353.1"/>
    <property type="molecule type" value="Genomic_DNA"/>
</dbReference>
<organism evidence="1">
    <name type="scientific">marine sediment metagenome</name>
    <dbReference type="NCBI Taxonomy" id="412755"/>
    <lineage>
        <taxon>unclassified sequences</taxon>
        <taxon>metagenomes</taxon>
        <taxon>ecological metagenomes</taxon>
    </lineage>
</organism>
<comment type="caution">
    <text evidence="1">The sequence shown here is derived from an EMBL/GenBank/DDBJ whole genome shotgun (WGS) entry which is preliminary data.</text>
</comment>
<feature type="non-terminal residue" evidence="1">
    <location>
        <position position="106"/>
    </location>
</feature>
<protein>
    <submittedName>
        <fullName evidence="1">Uncharacterized protein</fullName>
    </submittedName>
</protein>
<reference evidence="1" key="1">
    <citation type="journal article" date="2014" name="Front. Microbiol.">
        <title>High frequency of phylogenetically diverse reductive dehalogenase-homologous genes in deep subseafloor sedimentary metagenomes.</title>
        <authorList>
            <person name="Kawai M."/>
            <person name="Futagami T."/>
            <person name="Toyoda A."/>
            <person name="Takaki Y."/>
            <person name="Nishi S."/>
            <person name="Hori S."/>
            <person name="Arai W."/>
            <person name="Tsubouchi T."/>
            <person name="Morono Y."/>
            <person name="Uchiyama I."/>
            <person name="Ito T."/>
            <person name="Fujiyama A."/>
            <person name="Inagaki F."/>
            <person name="Takami H."/>
        </authorList>
    </citation>
    <scope>NUCLEOTIDE SEQUENCE</scope>
    <source>
        <strain evidence="1">Expedition CK06-06</strain>
    </source>
</reference>
<dbReference type="AlphaFoldDB" id="X0ST58"/>
<sequence length="106" mass="11912">MKDSSRRILCDAELLRLQDEGFDRLEALFDGRPAPDTFTLCGVDGWGKTDVYKEPEQWMDEALDDLAGKAEAVRDPVTFRPLAVAPGPYGVHFIDKFFGANVYELD</sequence>